<sequence>MRSEDLKPKVYRLPEKFLRHPDTHQSGHWYAGKVKGKGPQPRSYQVRDHRGNLFRRNRMMINPSPHQSCPTPTTPPANSTP</sequence>
<protein>
    <submittedName>
        <fullName evidence="2">Uncharacterized protein</fullName>
    </submittedName>
</protein>
<proteinExistence type="predicted"/>
<accession>A0A8K0C6N0</accession>
<feature type="region of interest" description="Disordered" evidence="1">
    <location>
        <begin position="60"/>
        <end position="81"/>
    </location>
</feature>
<evidence type="ECO:0000313" key="2">
    <source>
        <dbReference type="EMBL" id="KAF2879746.1"/>
    </source>
</evidence>
<keyword evidence="3" id="KW-1185">Reference proteome</keyword>
<dbReference type="AlphaFoldDB" id="A0A8K0C6N0"/>
<evidence type="ECO:0000313" key="3">
    <source>
        <dbReference type="Proteomes" id="UP000801492"/>
    </source>
</evidence>
<feature type="region of interest" description="Disordered" evidence="1">
    <location>
        <begin position="19"/>
        <end position="45"/>
    </location>
</feature>
<organism evidence="2 3">
    <name type="scientific">Ignelater luminosus</name>
    <name type="common">Cucubano</name>
    <name type="synonym">Pyrophorus luminosus</name>
    <dbReference type="NCBI Taxonomy" id="2038154"/>
    <lineage>
        <taxon>Eukaryota</taxon>
        <taxon>Metazoa</taxon>
        <taxon>Ecdysozoa</taxon>
        <taxon>Arthropoda</taxon>
        <taxon>Hexapoda</taxon>
        <taxon>Insecta</taxon>
        <taxon>Pterygota</taxon>
        <taxon>Neoptera</taxon>
        <taxon>Endopterygota</taxon>
        <taxon>Coleoptera</taxon>
        <taxon>Polyphaga</taxon>
        <taxon>Elateriformia</taxon>
        <taxon>Elateroidea</taxon>
        <taxon>Elateridae</taxon>
        <taxon>Agrypninae</taxon>
        <taxon>Pyrophorini</taxon>
        <taxon>Ignelater</taxon>
    </lineage>
</organism>
<gene>
    <name evidence="2" type="ORF">ILUMI_26427</name>
</gene>
<comment type="caution">
    <text evidence="2">The sequence shown here is derived from an EMBL/GenBank/DDBJ whole genome shotgun (WGS) entry which is preliminary data.</text>
</comment>
<dbReference type="EMBL" id="VTPC01091082">
    <property type="protein sequence ID" value="KAF2879746.1"/>
    <property type="molecule type" value="Genomic_DNA"/>
</dbReference>
<reference evidence="2" key="1">
    <citation type="submission" date="2019-08" db="EMBL/GenBank/DDBJ databases">
        <title>The genome of the North American firefly Photinus pyralis.</title>
        <authorList>
            <consortium name="Photinus pyralis genome working group"/>
            <person name="Fallon T.R."/>
            <person name="Sander Lower S.E."/>
            <person name="Weng J.-K."/>
        </authorList>
    </citation>
    <scope>NUCLEOTIDE SEQUENCE</scope>
    <source>
        <strain evidence="2">TRF0915ILg1</strain>
        <tissue evidence="2">Whole body</tissue>
    </source>
</reference>
<evidence type="ECO:0000256" key="1">
    <source>
        <dbReference type="SAM" id="MobiDB-lite"/>
    </source>
</evidence>
<name>A0A8K0C6N0_IGNLU</name>
<dbReference type="Proteomes" id="UP000801492">
    <property type="component" value="Unassembled WGS sequence"/>
</dbReference>